<proteinExistence type="predicted"/>
<reference evidence="1" key="1">
    <citation type="submission" date="2014-11" db="EMBL/GenBank/DDBJ databases">
        <authorList>
            <person name="Amaro Gonzalez C."/>
        </authorList>
    </citation>
    <scope>NUCLEOTIDE SEQUENCE</scope>
</reference>
<protein>
    <submittedName>
        <fullName evidence="1">Uncharacterized protein</fullName>
    </submittedName>
</protein>
<dbReference type="AlphaFoldDB" id="A0A0E9XE61"/>
<sequence>MTMTDTGHSYQNFHSIVIFILMKHKCHYQIYTNPGIGISIPNVNVSSIHADIVLFIW</sequence>
<reference evidence="1" key="2">
    <citation type="journal article" date="2015" name="Fish Shellfish Immunol.">
        <title>Early steps in the European eel (Anguilla anguilla)-Vibrio vulnificus interaction in the gills: Role of the RtxA13 toxin.</title>
        <authorList>
            <person name="Callol A."/>
            <person name="Pajuelo D."/>
            <person name="Ebbesson L."/>
            <person name="Teles M."/>
            <person name="MacKenzie S."/>
            <person name="Amaro C."/>
        </authorList>
    </citation>
    <scope>NUCLEOTIDE SEQUENCE</scope>
</reference>
<organism evidence="1">
    <name type="scientific">Anguilla anguilla</name>
    <name type="common">European freshwater eel</name>
    <name type="synonym">Muraena anguilla</name>
    <dbReference type="NCBI Taxonomy" id="7936"/>
    <lineage>
        <taxon>Eukaryota</taxon>
        <taxon>Metazoa</taxon>
        <taxon>Chordata</taxon>
        <taxon>Craniata</taxon>
        <taxon>Vertebrata</taxon>
        <taxon>Euteleostomi</taxon>
        <taxon>Actinopterygii</taxon>
        <taxon>Neopterygii</taxon>
        <taxon>Teleostei</taxon>
        <taxon>Anguilliformes</taxon>
        <taxon>Anguillidae</taxon>
        <taxon>Anguilla</taxon>
    </lineage>
</organism>
<evidence type="ECO:0000313" key="1">
    <source>
        <dbReference type="EMBL" id="JAI01033.1"/>
    </source>
</evidence>
<accession>A0A0E9XE61</accession>
<name>A0A0E9XE61_ANGAN</name>
<dbReference type="EMBL" id="GBXM01007545">
    <property type="protein sequence ID" value="JAI01033.1"/>
    <property type="molecule type" value="Transcribed_RNA"/>
</dbReference>